<proteinExistence type="inferred from homology"/>
<protein>
    <recommendedName>
        <fullName evidence="7">Probable purine permease</fullName>
    </recommendedName>
</protein>
<keyword evidence="4 7" id="KW-0812">Transmembrane</keyword>
<dbReference type="AlphaFoldDB" id="A0AAP0LFR8"/>
<feature type="transmembrane region" description="Helical" evidence="7">
    <location>
        <begin position="245"/>
        <end position="266"/>
    </location>
</feature>
<evidence type="ECO:0000256" key="5">
    <source>
        <dbReference type="ARBA" id="ARBA00022989"/>
    </source>
</evidence>
<sequence>MSLDIERTGDGLSVACSNSSTTNGTDHHRSNLPLLKSLIAEQQLLLINGVVYAIGVVSGPLLIRLYFLHGGNRKWVSACLQTFGFPMLVIPISILYLSHRRRWSSSSSSDHKFLISPKFLLSAVVIGLLNGACNFIYSLGLSFLPVSTASLLFSTYLAFTCFFALFIARHRFTPYSINAILLMTLGSVLLGIGQDKDRPVGVTDPQYLLGFLLTLAAAALTGFVNPCTEVAFTKVATNINYSSVLQFQFCSAFTSTIFCTLGMIINKDFSAMPREAREFGLGESEYYLLLAFTAVAWQLSSIGFVGLIFCASSVTTGVFGATLVPATEVAAVIVYHEKFSGEKGVSLALCVWGFASYLYGSYMETKKQSIYRSAK</sequence>
<evidence type="ECO:0000256" key="1">
    <source>
        <dbReference type="ARBA" id="ARBA00004141"/>
    </source>
</evidence>
<feature type="transmembrane region" description="Helical" evidence="7">
    <location>
        <begin position="75"/>
        <end position="98"/>
    </location>
</feature>
<comment type="subcellular location">
    <subcellularLocation>
        <location evidence="1 7">Membrane</location>
        <topology evidence="1 7">Multi-pass membrane protein</topology>
    </subcellularLocation>
</comment>
<feature type="transmembrane region" description="Helical" evidence="7">
    <location>
        <begin position="175"/>
        <end position="194"/>
    </location>
</feature>
<name>A0AAP0LFR8_9MAGN</name>
<evidence type="ECO:0000256" key="7">
    <source>
        <dbReference type="RuleBase" id="RU368015"/>
    </source>
</evidence>
<dbReference type="PANTHER" id="PTHR31376">
    <property type="entry name" value="OS09G0467300 PROTEIN-RELATED"/>
    <property type="match status" value="1"/>
</dbReference>
<evidence type="ECO:0000256" key="2">
    <source>
        <dbReference type="ARBA" id="ARBA00006213"/>
    </source>
</evidence>
<feature type="transmembrane region" description="Helical" evidence="7">
    <location>
        <begin position="316"/>
        <end position="333"/>
    </location>
</feature>
<keyword evidence="6 7" id="KW-0472">Membrane</keyword>
<feature type="transmembrane region" description="Helical" evidence="7">
    <location>
        <begin position="206"/>
        <end position="224"/>
    </location>
</feature>
<feature type="transmembrane region" description="Helical" evidence="7">
    <location>
        <begin position="143"/>
        <end position="168"/>
    </location>
</feature>
<evidence type="ECO:0000256" key="4">
    <source>
        <dbReference type="ARBA" id="ARBA00022692"/>
    </source>
</evidence>
<evidence type="ECO:0000256" key="3">
    <source>
        <dbReference type="ARBA" id="ARBA00022448"/>
    </source>
</evidence>
<keyword evidence="3 7" id="KW-0813">Transport</keyword>
<keyword evidence="5 7" id="KW-1133">Transmembrane helix</keyword>
<dbReference type="PANTHER" id="PTHR31376:SF105">
    <property type="entry name" value="PURINE PERMEASE-RELATED"/>
    <property type="match status" value="1"/>
</dbReference>
<evidence type="ECO:0000256" key="6">
    <source>
        <dbReference type="ARBA" id="ARBA00023136"/>
    </source>
</evidence>
<dbReference type="GO" id="GO:0005345">
    <property type="term" value="F:purine nucleobase transmembrane transporter activity"/>
    <property type="evidence" value="ECO:0007669"/>
    <property type="project" value="UniProtKB-UniRule"/>
</dbReference>
<comment type="caution">
    <text evidence="8">The sequence shown here is derived from an EMBL/GenBank/DDBJ whole genome shotgun (WGS) entry which is preliminary data.</text>
</comment>
<dbReference type="InterPro" id="IPR037185">
    <property type="entry name" value="EmrE-like"/>
</dbReference>
<evidence type="ECO:0000313" key="9">
    <source>
        <dbReference type="Proteomes" id="UP001420932"/>
    </source>
</evidence>
<evidence type="ECO:0000313" key="8">
    <source>
        <dbReference type="EMBL" id="KAK9170286.1"/>
    </source>
</evidence>
<keyword evidence="9" id="KW-1185">Reference proteome</keyword>
<dbReference type="GO" id="GO:0016020">
    <property type="term" value="C:membrane"/>
    <property type="evidence" value="ECO:0007669"/>
    <property type="project" value="UniProtKB-SubCell"/>
</dbReference>
<dbReference type="InterPro" id="IPR030182">
    <property type="entry name" value="PUP_plant"/>
</dbReference>
<gene>
    <name evidence="8" type="ORF">Syun_002426</name>
</gene>
<reference evidence="8 9" key="1">
    <citation type="submission" date="2024-01" db="EMBL/GenBank/DDBJ databases">
        <title>Genome assemblies of Stephania.</title>
        <authorList>
            <person name="Yang L."/>
        </authorList>
    </citation>
    <scope>NUCLEOTIDE SEQUENCE [LARGE SCALE GENOMIC DNA]</scope>
    <source>
        <strain evidence="8">YNDBR</strain>
        <tissue evidence="8">Leaf</tissue>
    </source>
</reference>
<dbReference type="Proteomes" id="UP001420932">
    <property type="component" value="Unassembled WGS sequence"/>
</dbReference>
<feature type="transmembrane region" description="Helical" evidence="7">
    <location>
        <begin position="119"/>
        <end position="137"/>
    </location>
</feature>
<feature type="transmembrane region" description="Helical" evidence="7">
    <location>
        <begin position="44"/>
        <end position="63"/>
    </location>
</feature>
<feature type="transmembrane region" description="Helical" evidence="7">
    <location>
        <begin position="345"/>
        <end position="362"/>
    </location>
</feature>
<feature type="transmembrane region" description="Helical" evidence="7">
    <location>
        <begin position="286"/>
        <end position="309"/>
    </location>
</feature>
<accession>A0AAP0LFR8</accession>
<dbReference type="Pfam" id="PF16913">
    <property type="entry name" value="PUNUT"/>
    <property type="match status" value="1"/>
</dbReference>
<dbReference type="GO" id="GO:0015211">
    <property type="term" value="F:purine nucleoside transmembrane transporter activity"/>
    <property type="evidence" value="ECO:0007669"/>
    <property type="project" value="UniProtKB-UniRule"/>
</dbReference>
<organism evidence="8 9">
    <name type="scientific">Stephania yunnanensis</name>
    <dbReference type="NCBI Taxonomy" id="152371"/>
    <lineage>
        <taxon>Eukaryota</taxon>
        <taxon>Viridiplantae</taxon>
        <taxon>Streptophyta</taxon>
        <taxon>Embryophyta</taxon>
        <taxon>Tracheophyta</taxon>
        <taxon>Spermatophyta</taxon>
        <taxon>Magnoliopsida</taxon>
        <taxon>Ranunculales</taxon>
        <taxon>Menispermaceae</taxon>
        <taxon>Menispermoideae</taxon>
        <taxon>Cissampelideae</taxon>
        <taxon>Stephania</taxon>
    </lineage>
</organism>
<dbReference type="EMBL" id="JBBNAF010000001">
    <property type="protein sequence ID" value="KAK9170286.1"/>
    <property type="molecule type" value="Genomic_DNA"/>
</dbReference>
<dbReference type="SUPFAM" id="SSF103481">
    <property type="entry name" value="Multidrug resistance efflux transporter EmrE"/>
    <property type="match status" value="1"/>
</dbReference>
<comment type="similarity">
    <text evidence="2 7">Belongs to the purine permeases (TC 2.A.7.14) family.</text>
</comment>